<reference evidence="10" key="1">
    <citation type="submission" date="2021-12" db="EMBL/GenBank/DDBJ databases">
        <authorList>
            <person name="Rodrigo-Torres L."/>
            <person name="Arahal R. D."/>
            <person name="Lucena T."/>
        </authorList>
    </citation>
    <scope>NUCLEOTIDE SEQUENCE</scope>
    <source>
        <strain evidence="10">CECT 8226</strain>
    </source>
</reference>
<dbReference type="SUPFAM" id="SSF52172">
    <property type="entry name" value="CheY-like"/>
    <property type="match status" value="1"/>
</dbReference>
<keyword evidence="5" id="KW-0804">Transcription</keyword>
<evidence type="ECO:0000259" key="9">
    <source>
        <dbReference type="PROSITE" id="PS51755"/>
    </source>
</evidence>
<dbReference type="InterPro" id="IPR016032">
    <property type="entry name" value="Sig_transdc_resp-reg_C-effctor"/>
</dbReference>
<dbReference type="EMBL" id="CAKLCM010000003">
    <property type="protein sequence ID" value="CAH0528755.1"/>
    <property type="molecule type" value="Genomic_DNA"/>
</dbReference>
<dbReference type="PANTHER" id="PTHR48111">
    <property type="entry name" value="REGULATOR OF RPOS"/>
    <property type="match status" value="1"/>
</dbReference>
<dbReference type="PROSITE" id="PS50110">
    <property type="entry name" value="RESPONSE_REGULATORY"/>
    <property type="match status" value="1"/>
</dbReference>
<feature type="modified residue" description="4-aspartylphosphate" evidence="6">
    <location>
        <position position="55"/>
    </location>
</feature>
<dbReference type="CDD" id="cd00383">
    <property type="entry name" value="trans_reg_C"/>
    <property type="match status" value="1"/>
</dbReference>
<evidence type="ECO:0000313" key="11">
    <source>
        <dbReference type="Proteomes" id="UP000838160"/>
    </source>
</evidence>
<dbReference type="InterPro" id="IPR001789">
    <property type="entry name" value="Sig_transdc_resp-reg_receiver"/>
</dbReference>
<evidence type="ECO:0000256" key="5">
    <source>
        <dbReference type="ARBA" id="ARBA00023163"/>
    </source>
</evidence>
<dbReference type="InterPro" id="IPR011006">
    <property type="entry name" value="CheY-like_superfamily"/>
</dbReference>
<dbReference type="Gene3D" id="3.40.50.2300">
    <property type="match status" value="1"/>
</dbReference>
<organism evidence="10 11">
    <name type="scientific">Vibrio hippocampi</name>
    <dbReference type="NCBI Taxonomy" id="654686"/>
    <lineage>
        <taxon>Bacteria</taxon>
        <taxon>Pseudomonadati</taxon>
        <taxon>Pseudomonadota</taxon>
        <taxon>Gammaproteobacteria</taxon>
        <taxon>Vibrionales</taxon>
        <taxon>Vibrionaceae</taxon>
        <taxon>Vibrio</taxon>
    </lineage>
</organism>
<evidence type="ECO:0000313" key="10">
    <source>
        <dbReference type="EMBL" id="CAH0528755.1"/>
    </source>
</evidence>
<keyword evidence="2" id="KW-0902">Two-component regulatory system</keyword>
<dbReference type="Gene3D" id="6.10.250.690">
    <property type="match status" value="1"/>
</dbReference>
<keyword evidence="3" id="KW-0805">Transcription regulation</keyword>
<keyword evidence="11" id="KW-1185">Reference proteome</keyword>
<evidence type="ECO:0000256" key="2">
    <source>
        <dbReference type="ARBA" id="ARBA00023012"/>
    </source>
</evidence>
<evidence type="ECO:0000256" key="3">
    <source>
        <dbReference type="ARBA" id="ARBA00023015"/>
    </source>
</evidence>
<keyword evidence="4 7" id="KW-0238">DNA-binding</keyword>
<dbReference type="PANTHER" id="PTHR48111:SF22">
    <property type="entry name" value="REGULATOR OF RPOS"/>
    <property type="match status" value="1"/>
</dbReference>
<dbReference type="InterPro" id="IPR001867">
    <property type="entry name" value="OmpR/PhoB-type_DNA-bd"/>
</dbReference>
<gene>
    <name evidence="10" type="primary">mprA_2</name>
    <name evidence="10" type="ORF">VHP8226_02782</name>
</gene>
<protein>
    <submittedName>
        <fullName evidence="10">Response regulator MprA</fullName>
    </submittedName>
</protein>
<proteinExistence type="predicted"/>
<feature type="DNA-binding region" description="OmpR/PhoB-type" evidence="7">
    <location>
        <begin position="127"/>
        <end position="223"/>
    </location>
</feature>
<keyword evidence="1 6" id="KW-0597">Phosphoprotein</keyword>
<evidence type="ECO:0000256" key="6">
    <source>
        <dbReference type="PROSITE-ProRule" id="PRU00169"/>
    </source>
</evidence>
<comment type="caution">
    <text evidence="10">The sequence shown here is derived from an EMBL/GenBank/DDBJ whole genome shotgun (WGS) entry which is preliminary data.</text>
</comment>
<dbReference type="SMART" id="SM00862">
    <property type="entry name" value="Trans_reg_C"/>
    <property type="match status" value="1"/>
</dbReference>
<dbReference type="Proteomes" id="UP000838160">
    <property type="component" value="Unassembled WGS sequence"/>
</dbReference>
<dbReference type="Pfam" id="PF00072">
    <property type="entry name" value="Response_reg"/>
    <property type="match status" value="1"/>
</dbReference>
<dbReference type="SMART" id="SM00448">
    <property type="entry name" value="REC"/>
    <property type="match status" value="1"/>
</dbReference>
<dbReference type="InterPro" id="IPR036388">
    <property type="entry name" value="WH-like_DNA-bd_sf"/>
</dbReference>
<sequence>MVENLQLLLVEDDLDLATAVIDYLELEGIQCDHAANGVSGYHLIENNRYDVVVLDLNLPKMNGLEVCERIRAKGIDVAILMLTACDTLDDKLTGFAKGADDYLVKPFAMEELIVRAQVLSRRRSGQVRKLKVADLELDLQEKTAVRANQTIKLSPIGIKILECLLRESPNIVSRDKLMQTVWGDEWPDSNALKVHMFNLRKSVDANAPHKLIHTIKGHGFALK</sequence>
<name>A0ABM8ZKJ3_9VIBR</name>
<dbReference type="SUPFAM" id="SSF46894">
    <property type="entry name" value="C-terminal effector domain of the bipartite response regulators"/>
    <property type="match status" value="1"/>
</dbReference>
<dbReference type="Gene3D" id="1.10.10.10">
    <property type="entry name" value="Winged helix-like DNA-binding domain superfamily/Winged helix DNA-binding domain"/>
    <property type="match status" value="1"/>
</dbReference>
<evidence type="ECO:0000256" key="4">
    <source>
        <dbReference type="ARBA" id="ARBA00023125"/>
    </source>
</evidence>
<dbReference type="InterPro" id="IPR039420">
    <property type="entry name" value="WalR-like"/>
</dbReference>
<evidence type="ECO:0000256" key="7">
    <source>
        <dbReference type="PROSITE-ProRule" id="PRU01091"/>
    </source>
</evidence>
<feature type="domain" description="OmpR/PhoB-type" evidence="9">
    <location>
        <begin position="127"/>
        <end position="223"/>
    </location>
</feature>
<accession>A0ABM8ZKJ3</accession>
<evidence type="ECO:0000259" key="8">
    <source>
        <dbReference type="PROSITE" id="PS50110"/>
    </source>
</evidence>
<dbReference type="Pfam" id="PF00486">
    <property type="entry name" value="Trans_reg_C"/>
    <property type="match status" value="1"/>
</dbReference>
<dbReference type="PROSITE" id="PS51755">
    <property type="entry name" value="OMPR_PHOB"/>
    <property type="match status" value="1"/>
</dbReference>
<feature type="domain" description="Response regulatory" evidence="8">
    <location>
        <begin position="6"/>
        <end position="120"/>
    </location>
</feature>
<dbReference type="RefSeq" id="WP_237485663.1">
    <property type="nucleotide sequence ID" value="NZ_CAKLCM010000003.1"/>
</dbReference>
<evidence type="ECO:0000256" key="1">
    <source>
        <dbReference type="ARBA" id="ARBA00022553"/>
    </source>
</evidence>